<protein>
    <submittedName>
        <fullName evidence="14">Ion transporter</fullName>
    </submittedName>
</protein>
<keyword evidence="2" id="KW-0813">Transport</keyword>
<dbReference type="Proteomes" id="UP001205603">
    <property type="component" value="Unassembled WGS sequence"/>
</dbReference>
<dbReference type="Gene3D" id="1.10.287.70">
    <property type="match status" value="1"/>
</dbReference>
<feature type="transmembrane region" description="Helical" evidence="12">
    <location>
        <begin position="157"/>
        <end position="178"/>
    </location>
</feature>
<dbReference type="PANTHER" id="PTHR11537">
    <property type="entry name" value="VOLTAGE-GATED POTASSIUM CHANNEL"/>
    <property type="match status" value="1"/>
</dbReference>
<evidence type="ECO:0000256" key="1">
    <source>
        <dbReference type="ARBA" id="ARBA00004141"/>
    </source>
</evidence>
<evidence type="ECO:0000259" key="13">
    <source>
        <dbReference type="Pfam" id="PF00520"/>
    </source>
</evidence>
<feature type="transmembrane region" description="Helical" evidence="12">
    <location>
        <begin position="217"/>
        <end position="239"/>
    </location>
</feature>
<organism evidence="14 15">
    <name type="scientific">Coprobacter tertius</name>
    <dbReference type="NCBI Taxonomy" id="2944915"/>
    <lineage>
        <taxon>Bacteria</taxon>
        <taxon>Pseudomonadati</taxon>
        <taxon>Bacteroidota</taxon>
        <taxon>Bacteroidia</taxon>
        <taxon>Bacteroidales</taxon>
        <taxon>Barnesiellaceae</taxon>
        <taxon>Coprobacter</taxon>
    </lineage>
</organism>
<dbReference type="Gene3D" id="1.20.120.350">
    <property type="entry name" value="Voltage-gated potassium channels. Chain C"/>
    <property type="match status" value="1"/>
</dbReference>
<keyword evidence="11" id="KW-0407">Ion channel</keyword>
<evidence type="ECO:0000256" key="5">
    <source>
        <dbReference type="ARBA" id="ARBA00022826"/>
    </source>
</evidence>
<dbReference type="InterPro" id="IPR005821">
    <property type="entry name" value="Ion_trans_dom"/>
</dbReference>
<comment type="caution">
    <text evidence="14">The sequence shown here is derived from an EMBL/GenBank/DDBJ whole genome shotgun (WGS) entry which is preliminary data.</text>
</comment>
<comment type="subcellular location">
    <subcellularLocation>
        <location evidence="1">Membrane</location>
        <topology evidence="1">Multi-pass membrane protein</topology>
    </subcellularLocation>
</comment>
<keyword evidence="8 12" id="KW-1133">Transmembrane helix</keyword>
<evidence type="ECO:0000313" key="15">
    <source>
        <dbReference type="Proteomes" id="UP001205603"/>
    </source>
</evidence>
<keyword evidence="3" id="KW-0633">Potassium transport</keyword>
<feature type="transmembrane region" description="Helical" evidence="12">
    <location>
        <begin position="95"/>
        <end position="119"/>
    </location>
</feature>
<keyword evidence="10 12" id="KW-0472">Membrane</keyword>
<name>A0ABT1MI53_9BACT</name>
<keyword evidence="4 12" id="KW-0812">Transmembrane</keyword>
<keyword evidence="9" id="KW-0406">Ion transport</keyword>
<accession>A0ABT1MI53</accession>
<keyword evidence="15" id="KW-1185">Reference proteome</keyword>
<dbReference type="InterPro" id="IPR027359">
    <property type="entry name" value="Volt_channel_dom_sf"/>
</dbReference>
<sequence>MKIYFPSLPPKPELKKILYTVIFKTDTPAGKNFDIALLVTIVFSVLLAMLESVRSLQNFRNLFRILEWIITVLFTIEYVLRIYCSPNKRKYIFSFYGIIDLLAILPSFLGILFSTTRYLSIVRSLRLLRIFRIFKLSHFVKESDHLADSLKRSFSKILLFSYFIIIMVTILGSIMYMVEGNVNPSFSNIPESIYWAIVTITTVGYGDITPITFTGQLISSMVMLLGYSIIAVPSGIFTAEMIRPLRKKNIICDNCGNKEHDKDAKYCKQCGASLPDTKNKQKT</sequence>
<dbReference type="InterPro" id="IPR028325">
    <property type="entry name" value="VG_K_chnl"/>
</dbReference>
<keyword evidence="5" id="KW-0631">Potassium channel</keyword>
<evidence type="ECO:0000256" key="11">
    <source>
        <dbReference type="ARBA" id="ARBA00023303"/>
    </source>
</evidence>
<evidence type="ECO:0000256" key="6">
    <source>
        <dbReference type="ARBA" id="ARBA00022882"/>
    </source>
</evidence>
<dbReference type="RefSeq" id="WP_255025514.1">
    <property type="nucleotide sequence ID" value="NZ_JANDHW010000002.1"/>
</dbReference>
<dbReference type="SUPFAM" id="SSF81324">
    <property type="entry name" value="Voltage-gated potassium channels"/>
    <property type="match status" value="1"/>
</dbReference>
<feature type="transmembrane region" description="Helical" evidence="12">
    <location>
        <begin position="65"/>
        <end position="83"/>
    </location>
</feature>
<evidence type="ECO:0000256" key="12">
    <source>
        <dbReference type="SAM" id="Phobius"/>
    </source>
</evidence>
<feature type="domain" description="Ion transport" evidence="13">
    <location>
        <begin position="31"/>
        <end position="238"/>
    </location>
</feature>
<evidence type="ECO:0000256" key="10">
    <source>
        <dbReference type="ARBA" id="ARBA00023136"/>
    </source>
</evidence>
<keyword evidence="7" id="KW-0630">Potassium</keyword>
<feature type="transmembrane region" description="Helical" evidence="12">
    <location>
        <begin position="35"/>
        <end position="53"/>
    </location>
</feature>
<proteinExistence type="predicted"/>
<gene>
    <name evidence="14" type="ORF">NMU02_02165</name>
</gene>
<dbReference type="PRINTS" id="PR00169">
    <property type="entry name" value="KCHANNEL"/>
</dbReference>
<evidence type="ECO:0000313" key="14">
    <source>
        <dbReference type="EMBL" id="MCP9610896.1"/>
    </source>
</evidence>
<dbReference type="PANTHER" id="PTHR11537:SF254">
    <property type="entry name" value="POTASSIUM VOLTAGE-GATED CHANNEL PROTEIN SHAB"/>
    <property type="match status" value="1"/>
</dbReference>
<reference evidence="14 15" key="1">
    <citation type="submission" date="2022-07" db="EMBL/GenBank/DDBJ databases">
        <title>Fecal culturing of patients with breast cancer.</title>
        <authorList>
            <person name="Teng N.M.Y."/>
            <person name="Kiu R."/>
            <person name="Evans R."/>
            <person name="Baker D.J."/>
            <person name="Zenner C."/>
            <person name="Robinson S.D."/>
            <person name="Hall L.J."/>
        </authorList>
    </citation>
    <scope>NUCLEOTIDE SEQUENCE [LARGE SCALE GENOMIC DNA]</scope>
    <source>
        <strain evidence="14 15">LH1063</strain>
    </source>
</reference>
<keyword evidence="6" id="KW-0851">Voltage-gated channel</keyword>
<dbReference type="Pfam" id="PF00520">
    <property type="entry name" value="Ion_trans"/>
    <property type="match status" value="1"/>
</dbReference>
<evidence type="ECO:0000256" key="7">
    <source>
        <dbReference type="ARBA" id="ARBA00022958"/>
    </source>
</evidence>
<evidence type="ECO:0000256" key="8">
    <source>
        <dbReference type="ARBA" id="ARBA00022989"/>
    </source>
</evidence>
<evidence type="ECO:0000256" key="9">
    <source>
        <dbReference type="ARBA" id="ARBA00023065"/>
    </source>
</evidence>
<evidence type="ECO:0000256" key="4">
    <source>
        <dbReference type="ARBA" id="ARBA00022692"/>
    </source>
</evidence>
<evidence type="ECO:0000256" key="2">
    <source>
        <dbReference type="ARBA" id="ARBA00022448"/>
    </source>
</evidence>
<evidence type="ECO:0000256" key="3">
    <source>
        <dbReference type="ARBA" id="ARBA00022538"/>
    </source>
</evidence>
<dbReference type="EMBL" id="JANDHW010000002">
    <property type="protein sequence ID" value="MCP9610896.1"/>
    <property type="molecule type" value="Genomic_DNA"/>
</dbReference>